<protein>
    <submittedName>
        <fullName evidence="1">Uncharacterized protein</fullName>
    </submittedName>
</protein>
<evidence type="ECO:0000313" key="1">
    <source>
        <dbReference type="EMBL" id="KAI2382734.1"/>
    </source>
</evidence>
<proteinExistence type="predicted"/>
<dbReference type="EMBL" id="JALBCA010000111">
    <property type="protein sequence ID" value="KAI2382734.1"/>
    <property type="molecule type" value="Genomic_DNA"/>
</dbReference>
<accession>A0ACB8UPX8</accession>
<gene>
    <name evidence="1" type="ORF">LOY88_005779</name>
</gene>
<reference evidence="1" key="1">
    <citation type="journal article" date="2022" name="bioRxiv">
        <title>Population genetic analysis of Ophidiomyces ophidiicola, the causative agent of snake fungal disease, indicates recent introductions to the USA.</title>
        <authorList>
            <person name="Ladner J.T."/>
            <person name="Palmer J.M."/>
            <person name="Ettinger C.L."/>
            <person name="Stajich J.E."/>
            <person name="Farrell T.M."/>
            <person name="Glorioso B.M."/>
            <person name="Lawson B."/>
            <person name="Price S.J."/>
            <person name="Stengle A.G."/>
            <person name="Grear D.A."/>
            <person name="Lorch J.M."/>
        </authorList>
    </citation>
    <scope>NUCLEOTIDE SEQUENCE</scope>
    <source>
        <strain evidence="1">NWHC 24266-5</strain>
    </source>
</reference>
<comment type="caution">
    <text evidence="1">The sequence shown here is derived from an EMBL/GenBank/DDBJ whole genome shotgun (WGS) entry which is preliminary data.</text>
</comment>
<organism evidence="1">
    <name type="scientific">Ophidiomyces ophidiicola</name>
    <dbReference type="NCBI Taxonomy" id="1387563"/>
    <lineage>
        <taxon>Eukaryota</taxon>
        <taxon>Fungi</taxon>
        <taxon>Dikarya</taxon>
        <taxon>Ascomycota</taxon>
        <taxon>Pezizomycotina</taxon>
        <taxon>Eurotiomycetes</taxon>
        <taxon>Eurotiomycetidae</taxon>
        <taxon>Onygenales</taxon>
        <taxon>Onygenaceae</taxon>
        <taxon>Ophidiomyces</taxon>
    </lineage>
</organism>
<sequence length="403" mass="46311">MAQQENAVCLFLKSCFSCLQGFAQYFLPFLQPKKVRSTTTDPVYLNKWAMKKLQMALKSDPTVDLRDCLPLNYDSVMGVLSGARAKKDQEDQPPPPEFRTKIDYVNNAEVVFPLSDDVIELLSRRSDGNKELVGEELLISLKRLIWESPKIWEMIVRGVVLKCSDKIALKVIRQRPDYIEYTTLQYLFENLPDIPAPRPHGVIRLAPFTAFFMSHIPSMTLTEAWPNLNHEGKVSVQKQLEEIFQNLRTLRQDDGYPLGGVAGEGVKEPRKSCFAQEKTFNTAASFVGLQFSLSKFLNKSYIQFIQTLQPPLKTGSVFTHGDVKKDNIMVEMGENNVCRVTGIIDWEDSGYYPDYFESTNLTCILDPRKEDDWYNYLPPCIDPAQFPHRWLLDRLWGLHHPIF</sequence>
<name>A0ACB8UPX8_9EURO</name>